<reference evidence="2 3" key="1">
    <citation type="journal article" date="2020" name="Nat. Food">
        <title>A phased Vanilla planifolia genome enables genetic improvement of flavour and production.</title>
        <authorList>
            <person name="Hasing T."/>
            <person name="Tang H."/>
            <person name="Brym M."/>
            <person name="Khazi F."/>
            <person name="Huang T."/>
            <person name="Chambers A.H."/>
        </authorList>
    </citation>
    <scope>NUCLEOTIDE SEQUENCE [LARGE SCALE GENOMIC DNA]</scope>
    <source>
        <tissue evidence="2">Leaf</tissue>
    </source>
</reference>
<protein>
    <submittedName>
        <fullName evidence="2">Uncharacterized protein</fullName>
    </submittedName>
</protein>
<dbReference type="AlphaFoldDB" id="A0A835UDF5"/>
<comment type="caution">
    <text evidence="2">The sequence shown here is derived from an EMBL/GenBank/DDBJ whole genome shotgun (WGS) entry which is preliminary data.</text>
</comment>
<evidence type="ECO:0000313" key="2">
    <source>
        <dbReference type="EMBL" id="KAG0455321.1"/>
    </source>
</evidence>
<feature type="region of interest" description="Disordered" evidence="1">
    <location>
        <begin position="102"/>
        <end position="129"/>
    </location>
</feature>
<evidence type="ECO:0000313" key="3">
    <source>
        <dbReference type="Proteomes" id="UP000636800"/>
    </source>
</evidence>
<dbReference type="Proteomes" id="UP000636800">
    <property type="component" value="Chromosome 13"/>
</dbReference>
<accession>A0A835UDF5</accession>
<sequence>MREGIRRLQEDHQAPTGILDEGDGCITAITAKNSNTTSNSIAKIEEVCAGGKKAAARRSGFRIYKPQGTFVWPSNKDAAAAAAAAAGLVISSSPRLQSVMVPTSSEQQQQHTMHFPGGGPPSASSSNASTPKLLLLPAPAVPTSPCVQPLAAAAADICAPSYGTMARPLPASFESIGETGGKRDDALVAAGSPWKTESRGWIDITTDLALATPSPYR</sequence>
<proteinExistence type="predicted"/>
<organism evidence="2 3">
    <name type="scientific">Vanilla planifolia</name>
    <name type="common">Vanilla</name>
    <dbReference type="NCBI Taxonomy" id="51239"/>
    <lineage>
        <taxon>Eukaryota</taxon>
        <taxon>Viridiplantae</taxon>
        <taxon>Streptophyta</taxon>
        <taxon>Embryophyta</taxon>
        <taxon>Tracheophyta</taxon>
        <taxon>Spermatophyta</taxon>
        <taxon>Magnoliopsida</taxon>
        <taxon>Liliopsida</taxon>
        <taxon>Asparagales</taxon>
        <taxon>Orchidaceae</taxon>
        <taxon>Vanilloideae</taxon>
        <taxon>Vanilleae</taxon>
        <taxon>Vanilla</taxon>
    </lineage>
</organism>
<dbReference type="EMBL" id="JADCNL010000013">
    <property type="protein sequence ID" value="KAG0455321.1"/>
    <property type="molecule type" value="Genomic_DNA"/>
</dbReference>
<feature type="compositionally biased region" description="Polar residues" evidence="1">
    <location>
        <begin position="102"/>
        <end position="112"/>
    </location>
</feature>
<gene>
    <name evidence="2" type="ORF">HPP92_024613</name>
</gene>
<keyword evidence="3" id="KW-1185">Reference proteome</keyword>
<name>A0A835UDF5_VANPL</name>
<evidence type="ECO:0000256" key="1">
    <source>
        <dbReference type="SAM" id="MobiDB-lite"/>
    </source>
</evidence>